<dbReference type="Gene3D" id="3.40.50.300">
    <property type="entry name" value="P-loop containing nucleotide triphosphate hydrolases"/>
    <property type="match status" value="1"/>
</dbReference>
<dbReference type="InterPro" id="IPR058670">
    <property type="entry name" value="PTPase_dom"/>
</dbReference>
<evidence type="ECO:0000313" key="5">
    <source>
        <dbReference type="EMBL" id="KAG9456810.1"/>
    </source>
</evidence>
<evidence type="ECO:0000256" key="2">
    <source>
        <dbReference type="ARBA" id="ARBA00022840"/>
    </source>
</evidence>
<evidence type="ECO:0000313" key="6">
    <source>
        <dbReference type="Proteomes" id="UP000825729"/>
    </source>
</evidence>
<feature type="domain" description="AAA+ ATPase" evidence="4">
    <location>
        <begin position="211"/>
        <end position="345"/>
    </location>
</feature>
<feature type="compositionally biased region" description="Polar residues" evidence="3">
    <location>
        <begin position="668"/>
        <end position="682"/>
    </location>
</feature>
<protein>
    <recommendedName>
        <fullName evidence="4">AAA+ ATPase domain-containing protein</fullName>
    </recommendedName>
</protein>
<keyword evidence="1" id="KW-0547">Nucleotide-binding</keyword>
<dbReference type="EMBL" id="JAINDJ010000002">
    <property type="protein sequence ID" value="KAG9456810.1"/>
    <property type="molecule type" value="Genomic_DNA"/>
</dbReference>
<dbReference type="PANTHER" id="PTHR20953">
    <property type="entry name" value="KINASE-RELATED"/>
    <property type="match status" value="1"/>
</dbReference>
<dbReference type="Pfam" id="PF25516">
    <property type="entry name" value="PTPase"/>
    <property type="match status" value="1"/>
</dbReference>
<organism evidence="5 6">
    <name type="scientific">Aristolochia fimbriata</name>
    <name type="common">White veined hardy Dutchman's pipe vine</name>
    <dbReference type="NCBI Taxonomy" id="158543"/>
    <lineage>
        <taxon>Eukaryota</taxon>
        <taxon>Viridiplantae</taxon>
        <taxon>Streptophyta</taxon>
        <taxon>Embryophyta</taxon>
        <taxon>Tracheophyta</taxon>
        <taxon>Spermatophyta</taxon>
        <taxon>Magnoliopsida</taxon>
        <taxon>Magnoliidae</taxon>
        <taxon>Piperales</taxon>
        <taxon>Aristolochiaceae</taxon>
        <taxon>Aristolochia</taxon>
    </lineage>
</organism>
<dbReference type="SMART" id="SM00382">
    <property type="entry name" value="AAA"/>
    <property type="match status" value="1"/>
</dbReference>
<dbReference type="InterPro" id="IPR034081">
    <property type="entry name" value="R3H_AAA"/>
</dbReference>
<dbReference type="InterPro" id="IPR045735">
    <property type="entry name" value="Spore_III_AA_AAA+_ATPase"/>
</dbReference>
<dbReference type="CDD" id="cd02645">
    <property type="entry name" value="R3H_AAA"/>
    <property type="match status" value="1"/>
</dbReference>
<feature type="compositionally biased region" description="Low complexity" evidence="3">
    <location>
        <begin position="81"/>
        <end position="92"/>
    </location>
</feature>
<keyword evidence="2" id="KW-0067">ATP-binding</keyword>
<dbReference type="GO" id="GO:0005524">
    <property type="term" value="F:ATP binding"/>
    <property type="evidence" value="ECO:0007669"/>
    <property type="project" value="UniProtKB-KW"/>
</dbReference>
<feature type="compositionally biased region" description="Polar residues" evidence="3">
    <location>
        <begin position="629"/>
        <end position="640"/>
    </location>
</feature>
<keyword evidence="6" id="KW-1185">Reference proteome</keyword>
<accession>A0AAV7F6I2</accession>
<dbReference type="CDD" id="cd00009">
    <property type="entry name" value="AAA"/>
    <property type="match status" value="1"/>
</dbReference>
<feature type="region of interest" description="Disordered" evidence="3">
    <location>
        <begin position="51"/>
        <end position="92"/>
    </location>
</feature>
<dbReference type="Proteomes" id="UP000825729">
    <property type="component" value="Unassembled WGS sequence"/>
</dbReference>
<evidence type="ECO:0000256" key="1">
    <source>
        <dbReference type="ARBA" id="ARBA00022741"/>
    </source>
</evidence>
<comment type="caution">
    <text evidence="5">The sequence shown here is derived from an EMBL/GenBank/DDBJ whole genome shotgun (WGS) entry which is preliminary data.</text>
</comment>
<dbReference type="SUPFAM" id="SSF52540">
    <property type="entry name" value="P-loop containing nucleoside triphosphate hydrolases"/>
    <property type="match status" value="1"/>
</dbReference>
<dbReference type="AlphaFoldDB" id="A0AAV7F6I2"/>
<dbReference type="PANTHER" id="PTHR20953:SF14">
    <property type="entry name" value="PROTEIN SEEDLING PLASTID DEVELOPMENT 1"/>
    <property type="match status" value="1"/>
</dbReference>
<reference evidence="5 6" key="1">
    <citation type="submission" date="2021-07" db="EMBL/GenBank/DDBJ databases">
        <title>The Aristolochia fimbriata genome: insights into angiosperm evolution, floral development and chemical biosynthesis.</title>
        <authorList>
            <person name="Jiao Y."/>
        </authorList>
    </citation>
    <scope>NUCLEOTIDE SEQUENCE [LARGE SCALE GENOMIC DNA]</scope>
    <source>
        <strain evidence="5">IBCAS-2021</strain>
        <tissue evidence="5">Leaf</tissue>
    </source>
</reference>
<dbReference type="FunFam" id="3.40.50.300:FF:001088">
    <property type="entry name" value="uncharacterized protein ycf45 isoform X2"/>
    <property type="match status" value="1"/>
</dbReference>
<dbReference type="InterPro" id="IPR003593">
    <property type="entry name" value="AAA+_ATPase"/>
</dbReference>
<feature type="region of interest" description="Disordered" evidence="3">
    <location>
        <begin position="629"/>
        <end position="689"/>
    </location>
</feature>
<dbReference type="PRINTS" id="PR00830">
    <property type="entry name" value="ENDOLAPTASE"/>
</dbReference>
<gene>
    <name evidence="5" type="ORF">H6P81_001318</name>
</gene>
<evidence type="ECO:0000256" key="3">
    <source>
        <dbReference type="SAM" id="MobiDB-lite"/>
    </source>
</evidence>
<sequence>MTCANSQILVLDLQVCNKIPTSALGYLNSSHLSSSVSSSFRRTRRLRKRVASSGSASVSPLSPIRRPRDRFFAPGNGTVGSPESTSTSRSDSVSELDTFLDLVPPRMRDALFRHEEIGSLIELVMDLGRNPIARFPSGDFVISEQPIKFEDLSYAISRVGEFSDDNRSGINNSLHRISAIRNRKMQIIGLTCRVGRAISGSAELMRDLVESGGSILVIGPPGVGKTTLIREIARMLADEHMKRVVIVDTSNEIGGDGDIPHSGIGRARRMQVPNVNMQHNVMIEAVENHMPEAIIIDEIGTELEAMAASTIAQRGVQLVGTAHGMTIENIIKNPSLQILVGGIESVTLGDEEARKRKVQKTILERQGPSTFTCAVEMISKNECRVHHKLEATVDAILAGRPPPFEVRKMDPNAIQSPNVVREKYNEESSIFSSRQQLDDEEEHVGDAVDNTARNVDRDNHKRSSTSTRISPVQVYTYKILGADLLQVAQVMGLEDHIDVTDDITTANAILASGSELTQNPWIRGVAKFYHLPVFVIKTSTMAQIVKAIRMILKMDSLGSKPINQPANDIEIEEDAPKRKPSLEEIDALEEVRLAIEYIVIPGGEAVELLPRRSEIVARQLELVQSYQLSAENSGTESNPRLQILPHKLNKNPVKHSGSQSPGRGDSTPDLNSIPGSSGTSVTRLPLLPE</sequence>
<name>A0AAV7F6I2_ARIFI</name>
<proteinExistence type="predicted"/>
<dbReference type="InterPro" id="IPR027417">
    <property type="entry name" value="P-loop_NTPase"/>
</dbReference>
<evidence type="ECO:0000259" key="4">
    <source>
        <dbReference type="SMART" id="SM00382"/>
    </source>
</evidence>
<dbReference type="Pfam" id="PF19568">
    <property type="entry name" value="Spore_III_AA"/>
    <property type="match status" value="1"/>
</dbReference>
<feature type="compositionally biased region" description="Low complexity" evidence="3">
    <location>
        <begin position="51"/>
        <end position="63"/>
    </location>
</feature>